<dbReference type="Proteomes" id="UP001564657">
    <property type="component" value="Unassembled WGS sequence"/>
</dbReference>
<dbReference type="PANTHER" id="PTHR46211">
    <property type="entry name" value="GLYCEROPHOSPHORYL DIESTER PHOSPHODIESTERASE"/>
    <property type="match status" value="1"/>
</dbReference>
<evidence type="ECO:0000313" key="3">
    <source>
        <dbReference type="Proteomes" id="UP001564657"/>
    </source>
</evidence>
<name>A0ABV4BSQ0_9CLOT</name>
<protein>
    <submittedName>
        <fullName evidence="2">Glycerophosphodiester phosphodiesterase family protein</fullName>
    </submittedName>
</protein>
<dbReference type="Gene3D" id="3.20.20.190">
    <property type="entry name" value="Phosphatidylinositol (PI) phosphodiesterase"/>
    <property type="match status" value="1"/>
</dbReference>
<dbReference type="SUPFAM" id="SSF51695">
    <property type="entry name" value="PLC-like phosphodiesterases"/>
    <property type="match status" value="1"/>
</dbReference>
<dbReference type="InterPro" id="IPR017946">
    <property type="entry name" value="PLC-like_Pdiesterase_TIM-brl"/>
</dbReference>
<dbReference type="RefSeq" id="WP_369705710.1">
    <property type="nucleotide sequence ID" value="NZ_JBGEWD010000025.1"/>
</dbReference>
<feature type="domain" description="GP-PDE" evidence="1">
    <location>
        <begin position="47"/>
        <end position="153"/>
    </location>
</feature>
<dbReference type="InterPro" id="IPR030395">
    <property type="entry name" value="GP_PDE_dom"/>
</dbReference>
<keyword evidence="3" id="KW-1185">Reference proteome</keyword>
<gene>
    <name evidence="2" type="ORF">AB8U03_16780</name>
</gene>
<accession>A0ABV4BSQ0</accession>
<dbReference type="Pfam" id="PF03009">
    <property type="entry name" value="GDPD"/>
    <property type="match status" value="1"/>
</dbReference>
<sequence length="153" mass="17588">MNKAAHRIYLLSLIILFIFLCASSKLVINIFRNYSNHTNNVLSVKKVEIISHRAKCFIGETENSMDGIKDSISYKVDYAEIDVQETKDGVVVLMHDKTLKRLTGLNKKINQLDYKEIKELNINRLNFPECTIEEIPTLEQVVKYSSGHFHSLS</sequence>
<evidence type="ECO:0000259" key="1">
    <source>
        <dbReference type="PROSITE" id="PS51704"/>
    </source>
</evidence>
<dbReference type="PANTHER" id="PTHR46211:SF8">
    <property type="entry name" value="PHOSPHODIESTERASE"/>
    <property type="match status" value="1"/>
</dbReference>
<organism evidence="2 3">
    <name type="scientific">Clostridium moutaii</name>
    <dbReference type="NCBI Taxonomy" id="3240932"/>
    <lineage>
        <taxon>Bacteria</taxon>
        <taxon>Bacillati</taxon>
        <taxon>Bacillota</taxon>
        <taxon>Clostridia</taxon>
        <taxon>Eubacteriales</taxon>
        <taxon>Clostridiaceae</taxon>
        <taxon>Clostridium</taxon>
    </lineage>
</organism>
<proteinExistence type="predicted"/>
<comment type="caution">
    <text evidence="2">The sequence shown here is derived from an EMBL/GenBank/DDBJ whole genome shotgun (WGS) entry which is preliminary data.</text>
</comment>
<dbReference type="EMBL" id="JBGEWD010000025">
    <property type="protein sequence ID" value="MEY8001817.1"/>
    <property type="molecule type" value="Genomic_DNA"/>
</dbReference>
<reference evidence="2 3" key="1">
    <citation type="submission" date="2024-08" db="EMBL/GenBank/DDBJ databases">
        <title>Clostridium lapicellarii sp. nov., and Clostridium renhuaiense sp. nov., two species isolated from the mud in a fermentation cellar used for producing sauce-flavour Chinese liquors.</title>
        <authorList>
            <person name="Yang F."/>
            <person name="Wang H."/>
            <person name="Chen L.Q."/>
            <person name="Zhou N."/>
            <person name="Lu J.J."/>
            <person name="Pu X.X."/>
            <person name="Wan B."/>
            <person name="Wang L."/>
            <person name="Liu S.J."/>
        </authorList>
    </citation>
    <scope>NUCLEOTIDE SEQUENCE [LARGE SCALE GENOMIC DNA]</scope>
    <source>
        <strain evidence="2 3">MT-5</strain>
    </source>
</reference>
<evidence type="ECO:0000313" key="2">
    <source>
        <dbReference type="EMBL" id="MEY8001817.1"/>
    </source>
</evidence>
<dbReference type="PROSITE" id="PS51704">
    <property type="entry name" value="GP_PDE"/>
    <property type="match status" value="1"/>
</dbReference>